<keyword evidence="5" id="KW-1185">Reference proteome</keyword>
<name>A0A1X7ANQ3_9GAMM</name>
<gene>
    <name evidence="4" type="primary">yvdT_2</name>
    <name evidence="4" type="ORF">EHSB41UT_03742</name>
</gene>
<dbReference type="InterPro" id="IPR041674">
    <property type="entry name" value="TetR_C_22"/>
</dbReference>
<organism evidence="4 5">
    <name type="scientific">Parendozoicomonas haliclonae</name>
    <dbReference type="NCBI Taxonomy" id="1960125"/>
    <lineage>
        <taxon>Bacteria</taxon>
        <taxon>Pseudomonadati</taxon>
        <taxon>Pseudomonadota</taxon>
        <taxon>Gammaproteobacteria</taxon>
        <taxon>Oceanospirillales</taxon>
        <taxon>Endozoicomonadaceae</taxon>
        <taxon>Parendozoicomonas</taxon>
    </lineage>
</organism>
<evidence type="ECO:0000313" key="4">
    <source>
        <dbReference type="EMBL" id="SMA49951.1"/>
    </source>
</evidence>
<dbReference type="PANTHER" id="PTHR30055">
    <property type="entry name" value="HTH-TYPE TRANSCRIPTIONAL REGULATOR RUTR"/>
    <property type="match status" value="1"/>
</dbReference>
<feature type="DNA-binding region" description="H-T-H motif" evidence="2">
    <location>
        <begin position="74"/>
        <end position="93"/>
    </location>
</feature>
<dbReference type="PANTHER" id="PTHR30055:SF223">
    <property type="entry name" value="HTH-TYPE TRANSCRIPTIONAL REGULATOR UIDR"/>
    <property type="match status" value="1"/>
</dbReference>
<dbReference type="AlphaFoldDB" id="A0A1X7ANQ3"/>
<evidence type="ECO:0000259" key="3">
    <source>
        <dbReference type="PROSITE" id="PS50977"/>
    </source>
</evidence>
<protein>
    <submittedName>
        <fullName evidence="4">Putative HTH-type transcriptional regulator YvdT</fullName>
    </submittedName>
</protein>
<proteinExistence type="predicted"/>
<dbReference type="PRINTS" id="PR00455">
    <property type="entry name" value="HTHTETR"/>
</dbReference>
<dbReference type="Pfam" id="PF17928">
    <property type="entry name" value="TetR_C_22"/>
    <property type="match status" value="1"/>
</dbReference>
<evidence type="ECO:0000313" key="5">
    <source>
        <dbReference type="Proteomes" id="UP000196573"/>
    </source>
</evidence>
<dbReference type="GO" id="GO:0003700">
    <property type="term" value="F:DNA-binding transcription factor activity"/>
    <property type="evidence" value="ECO:0007669"/>
    <property type="project" value="TreeGrafter"/>
</dbReference>
<feature type="domain" description="HTH tetR-type" evidence="3">
    <location>
        <begin position="51"/>
        <end position="111"/>
    </location>
</feature>
<dbReference type="Gene3D" id="1.10.357.10">
    <property type="entry name" value="Tetracycline Repressor, domain 2"/>
    <property type="match status" value="1"/>
</dbReference>
<dbReference type="GO" id="GO:0000976">
    <property type="term" value="F:transcription cis-regulatory region binding"/>
    <property type="evidence" value="ECO:0007669"/>
    <property type="project" value="TreeGrafter"/>
</dbReference>
<dbReference type="PROSITE" id="PS50977">
    <property type="entry name" value="HTH_TETR_2"/>
    <property type="match status" value="1"/>
</dbReference>
<sequence>MKSTSVNNLKKFKVLAFGPIRYDVHLSYETVGEVVQTKKTEARSPSQQRSRERVDAILNAARELIEEKGSAHLKIQDIAERAGVTAGSMYQYFPNKMAIVHALAERYIDQMRSILKTALAQEFTTPEDCIEALSGALDEMLALNLRNSFIRDVWISLAADKTIEDMDIKDSRANAGLLLEKIEPFIPPENREGVWDQLFLMMHLSSATINLALSLEPEEGIRVLAASKRMFSDFIFQRIGQSVQKTTPIV</sequence>
<accession>A0A1X7ANQ3</accession>
<dbReference type="InterPro" id="IPR001647">
    <property type="entry name" value="HTH_TetR"/>
</dbReference>
<evidence type="ECO:0000256" key="1">
    <source>
        <dbReference type="ARBA" id="ARBA00023125"/>
    </source>
</evidence>
<dbReference type="EMBL" id="FWPT01000009">
    <property type="protein sequence ID" value="SMA49951.1"/>
    <property type="molecule type" value="Genomic_DNA"/>
</dbReference>
<dbReference type="Pfam" id="PF00440">
    <property type="entry name" value="TetR_N"/>
    <property type="match status" value="1"/>
</dbReference>
<keyword evidence="1 2" id="KW-0238">DNA-binding</keyword>
<dbReference type="InterPro" id="IPR009057">
    <property type="entry name" value="Homeodomain-like_sf"/>
</dbReference>
<reference evidence="4 5" key="1">
    <citation type="submission" date="2017-03" db="EMBL/GenBank/DDBJ databases">
        <authorList>
            <person name="Afonso C.L."/>
            <person name="Miller P.J."/>
            <person name="Scott M.A."/>
            <person name="Spackman E."/>
            <person name="Goraichik I."/>
            <person name="Dimitrov K.M."/>
            <person name="Suarez D.L."/>
            <person name="Swayne D.E."/>
        </authorList>
    </citation>
    <scope>NUCLEOTIDE SEQUENCE [LARGE SCALE GENOMIC DNA]</scope>
    <source>
        <strain evidence="4">SB41UT1</strain>
    </source>
</reference>
<evidence type="ECO:0000256" key="2">
    <source>
        <dbReference type="PROSITE-ProRule" id="PRU00335"/>
    </source>
</evidence>
<dbReference type="OrthoDB" id="9816320at2"/>
<dbReference type="Proteomes" id="UP000196573">
    <property type="component" value="Unassembled WGS sequence"/>
</dbReference>
<dbReference type="InterPro" id="IPR050109">
    <property type="entry name" value="HTH-type_TetR-like_transc_reg"/>
</dbReference>
<dbReference type="SUPFAM" id="SSF46689">
    <property type="entry name" value="Homeodomain-like"/>
    <property type="match status" value="1"/>
</dbReference>